<accession>A0AAE1AWK9</accession>
<gene>
    <name evidence="2" type="ORF">RRG08_019612</name>
</gene>
<name>A0AAE1AWK9_9GAST</name>
<organism evidence="2 3">
    <name type="scientific">Elysia crispata</name>
    <name type="common">lettuce slug</name>
    <dbReference type="NCBI Taxonomy" id="231223"/>
    <lineage>
        <taxon>Eukaryota</taxon>
        <taxon>Metazoa</taxon>
        <taxon>Spiralia</taxon>
        <taxon>Lophotrochozoa</taxon>
        <taxon>Mollusca</taxon>
        <taxon>Gastropoda</taxon>
        <taxon>Heterobranchia</taxon>
        <taxon>Euthyneura</taxon>
        <taxon>Panpulmonata</taxon>
        <taxon>Sacoglossa</taxon>
        <taxon>Placobranchoidea</taxon>
        <taxon>Plakobranchidae</taxon>
        <taxon>Elysia</taxon>
    </lineage>
</organism>
<keyword evidence="1" id="KW-0732">Signal</keyword>
<protein>
    <submittedName>
        <fullName evidence="2">Uncharacterized protein</fullName>
    </submittedName>
</protein>
<evidence type="ECO:0000313" key="3">
    <source>
        <dbReference type="Proteomes" id="UP001283361"/>
    </source>
</evidence>
<dbReference type="EMBL" id="JAWDGP010001071">
    <property type="protein sequence ID" value="KAK3795338.1"/>
    <property type="molecule type" value="Genomic_DNA"/>
</dbReference>
<dbReference type="Proteomes" id="UP001283361">
    <property type="component" value="Unassembled WGS sequence"/>
</dbReference>
<feature type="signal peptide" evidence="1">
    <location>
        <begin position="1"/>
        <end position="26"/>
    </location>
</feature>
<keyword evidence="3" id="KW-1185">Reference proteome</keyword>
<evidence type="ECO:0000313" key="2">
    <source>
        <dbReference type="EMBL" id="KAK3795338.1"/>
    </source>
</evidence>
<feature type="chain" id="PRO_5041911739" evidence="1">
    <location>
        <begin position="27"/>
        <end position="111"/>
    </location>
</feature>
<sequence length="111" mass="12054">MDGHLCLSLMVLLQTTLLLCSAPCRASITNTTISAGTCVCNTEDAALYTKAGYEHPIRRYLLRNHCVPATGESTIIFGEPWFQLTVDEQDLWTSGDYLAYAPFTSGACGVS</sequence>
<comment type="caution">
    <text evidence="2">The sequence shown here is derived from an EMBL/GenBank/DDBJ whole genome shotgun (WGS) entry which is preliminary data.</text>
</comment>
<reference evidence="2" key="1">
    <citation type="journal article" date="2023" name="G3 (Bethesda)">
        <title>A reference genome for the long-term kleptoplast-retaining sea slug Elysia crispata morphotype clarki.</title>
        <authorList>
            <person name="Eastman K.E."/>
            <person name="Pendleton A.L."/>
            <person name="Shaikh M.A."/>
            <person name="Suttiyut T."/>
            <person name="Ogas R."/>
            <person name="Tomko P."/>
            <person name="Gavelis G."/>
            <person name="Widhalm J.R."/>
            <person name="Wisecaver J.H."/>
        </authorList>
    </citation>
    <scope>NUCLEOTIDE SEQUENCE</scope>
    <source>
        <strain evidence="2">ECLA1</strain>
    </source>
</reference>
<dbReference type="AlphaFoldDB" id="A0AAE1AWK9"/>
<evidence type="ECO:0000256" key="1">
    <source>
        <dbReference type="SAM" id="SignalP"/>
    </source>
</evidence>
<proteinExistence type="predicted"/>